<gene>
    <name evidence="1" type="ORF">DHf2319_03625</name>
</gene>
<organism evidence="1 2">
    <name type="scientific">Orrella daihaiensis</name>
    <dbReference type="NCBI Taxonomy" id="2782176"/>
    <lineage>
        <taxon>Bacteria</taxon>
        <taxon>Pseudomonadati</taxon>
        <taxon>Pseudomonadota</taxon>
        <taxon>Betaproteobacteria</taxon>
        <taxon>Burkholderiales</taxon>
        <taxon>Alcaligenaceae</taxon>
        <taxon>Orrella</taxon>
    </lineage>
</organism>
<keyword evidence="2" id="KW-1185">Reference proteome</keyword>
<dbReference type="EMBL" id="CP063982">
    <property type="protein sequence ID" value="UOD51008.1"/>
    <property type="molecule type" value="Genomic_DNA"/>
</dbReference>
<proteinExistence type="predicted"/>
<accession>A0ABY4ALT3</accession>
<name>A0ABY4ALT3_9BURK</name>
<sequence>MPPYLVLDACVLMSGVLRPWLLELAQQGMFEPIWSDRIGHEWRRNAARIWDIDPELLAREWHDMQTRFTAANVSRWSDIPMDLPVLKYSDDKDWHVIQAAWLARQANPTKPTGIVTINIKDFSRSELRRLGLDLWEPDRLLSKWWEAKPDILTESLIQVINDLVVTNRRHPAPIGDFLRRERLFRLNKLVGY</sequence>
<protein>
    <submittedName>
        <fullName evidence="1">PIN domain-containing protein</fullName>
    </submittedName>
</protein>
<reference evidence="1 2" key="1">
    <citation type="submission" date="2020-11" db="EMBL/GenBank/DDBJ databases">
        <title>Algicoccus daihaiensis sp.nov., isolated from Daihai Lake in Inner Mongolia.</title>
        <authorList>
            <person name="Kai J."/>
        </authorList>
    </citation>
    <scope>NUCLEOTIDE SEQUENCE [LARGE SCALE GENOMIC DNA]</scope>
    <source>
        <strain evidence="2">f23</strain>
    </source>
</reference>
<dbReference type="Proteomes" id="UP000831607">
    <property type="component" value="Chromosome"/>
</dbReference>
<evidence type="ECO:0000313" key="1">
    <source>
        <dbReference type="EMBL" id="UOD51008.1"/>
    </source>
</evidence>
<evidence type="ECO:0000313" key="2">
    <source>
        <dbReference type="Proteomes" id="UP000831607"/>
    </source>
</evidence>